<feature type="region of interest" description="Disordered" evidence="4">
    <location>
        <begin position="165"/>
        <end position="187"/>
    </location>
</feature>
<evidence type="ECO:0000256" key="2">
    <source>
        <dbReference type="ARBA" id="ARBA00023043"/>
    </source>
</evidence>
<dbReference type="InterPro" id="IPR050776">
    <property type="entry name" value="Ank_Repeat/CDKN_Inhibitor"/>
</dbReference>
<dbReference type="Proteomes" id="UP001189429">
    <property type="component" value="Unassembled WGS sequence"/>
</dbReference>
<feature type="repeat" description="ANK" evidence="3">
    <location>
        <begin position="113"/>
        <end position="145"/>
    </location>
</feature>
<proteinExistence type="predicted"/>
<dbReference type="PANTHER" id="PTHR24201">
    <property type="entry name" value="ANK_REP_REGION DOMAIN-CONTAINING PROTEIN"/>
    <property type="match status" value="1"/>
</dbReference>
<organism evidence="5 6">
    <name type="scientific">Prorocentrum cordatum</name>
    <dbReference type="NCBI Taxonomy" id="2364126"/>
    <lineage>
        <taxon>Eukaryota</taxon>
        <taxon>Sar</taxon>
        <taxon>Alveolata</taxon>
        <taxon>Dinophyceae</taxon>
        <taxon>Prorocentrales</taxon>
        <taxon>Prorocentraceae</taxon>
        <taxon>Prorocentrum</taxon>
    </lineage>
</organism>
<sequence length="187" mass="19579">MAAPPLLPNLGAALEPILLHAEAGDLEALQAMPEAELPKKLKVKDEDCRTALHRACSAGHREVAAFLISKGADVDHADEAGWTPLHSCASTGRAEIVELLLEGRADANAAVSSGATPLHFAASKGHADVLRLLLAHGAKRGPKNRAGATPLLLAAAAGRPCRCLSPAGRGVRRREHPRQSRGQHPAR</sequence>
<dbReference type="InterPro" id="IPR036770">
    <property type="entry name" value="Ankyrin_rpt-contain_sf"/>
</dbReference>
<feature type="repeat" description="ANK" evidence="3">
    <location>
        <begin position="47"/>
        <end position="79"/>
    </location>
</feature>
<name>A0ABN9Q2M5_9DINO</name>
<dbReference type="SUPFAM" id="SSF48403">
    <property type="entry name" value="Ankyrin repeat"/>
    <property type="match status" value="1"/>
</dbReference>
<feature type="repeat" description="ANK" evidence="3">
    <location>
        <begin position="80"/>
        <end position="112"/>
    </location>
</feature>
<keyword evidence="2 3" id="KW-0040">ANK repeat</keyword>
<dbReference type="Pfam" id="PF00023">
    <property type="entry name" value="Ank"/>
    <property type="match status" value="1"/>
</dbReference>
<feature type="non-terminal residue" evidence="5">
    <location>
        <position position="187"/>
    </location>
</feature>
<evidence type="ECO:0000313" key="5">
    <source>
        <dbReference type="EMBL" id="CAK0798599.1"/>
    </source>
</evidence>
<dbReference type="PROSITE" id="PS50297">
    <property type="entry name" value="ANK_REP_REGION"/>
    <property type="match status" value="3"/>
</dbReference>
<dbReference type="PROSITE" id="PS50088">
    <property type="entry name" value="ANK_REPEAT"/>
    <property type="match status" value="3"/>
</dbReference>
<dbReference type="Pfam" id="PF12796">
    <property type="entry name" value="Ank_2"/>
    <property type="match status" value="1"/>
</dbReference>
<keyword evidence="1" id="KW-0677">Repeat</keyword>
<dbReference type="InterPro" id="IPR002110">
    <property type="entry name" value="Ankyrin_rpt"/>
</dbReference>
<dbReference type="PRINTS" id="PR01415">
    <property type="entry name" value="ANKYRIN"/>
</dbReference>
<evidence type="ECO:0000313" key="6">
    <source>
        <dbReference type="Proteomes" id="UP001189429"/>
    </source>
</evidence>
<evidence type="ECO:0000256" key="1">
    <source>
        <dbReference type="ARBA" id="ARBA00022737"/>
    </source>
</evidence>
<feature type="compositionally biased region" description="Basic residues" evidence="4">
    <location>
        <begin position="170"/>
        <end position="187"/>
    </location>
</feature>
<keyword evidence="6" id="KW-1185">Reference proteome</keyword>
<protein>
    <submittedName>
        <fullName evidence="5">Uncharacterized protein</fullName>
    </submittedName>
</protein>
<accession>A0ABN9Q2M5</accession>
<dbReference type="SMART" id="SM00248">
    <property type="entry name" value="ANK"/>
    <property type="match status" value="3"/>
</dbReference>
<gene>
    <name evidence="5" type="ORF">PCOR1329_LOCUS7308</name>
</gene>
<reference evidence="5" key="1">
    <citation type="submission" date="2023-10" db="EMBL/GenBank/DDBJ databases">
        <authorList>
            <person name="Chen Y."/>
            <person name="Shah S."/>
            <person name="Dougan E. K."/>
            <person name="Thang M."/>
            <person name="Chan C."/>
        </authorList>
    </citation>
    <scope>NUCLEOTIDE SEQUENCE [LARGE SCALE GENOMIC DNA]</scope>
</reference>
<dbReference type="Gene3D" id="1.25.40.20">
    <property type="entry name" value="Ankyrin repeat-containing domain"/>
    <property type="match status" value="3"/>
</dbReference>
<dbReference type="EMBL" id="CAUYUJ010001980">
    <property type="protein sequence ID" value="CAK0798599.1"/>
    <property type="molecule type" value="Genomic_DNA"/>
</dbReference>
<comment type="caution">
    <text evidence="5">The sequence shown here is derived from an EMBL/GenBank/DDBJ whole genome shotgun (WGS) entry which is preliminary data.</text>
</comment>
<evidence type="ECO:0000256" key="3">
    <source>
        <dbReference type="PROSITE-ProRule" id="PRU00023"/>
    </source>
</evidence>
<evidence type="ECO:0000256" key="4">
    <source>
        <dbReference type="SAM" id="MobiDB-lite"/>
    </source>
</evidence>